<accession>A0A0D7W5L7</accession>
<feature type="active site" description="Proton donor" evidence="12">
    <location>
        <position position="222"/>
    </location>
</feature>
<dbReference type="GO" id="GO:0006006">
    <property type="term" value="P:glucose metabolic process"/>
    <property type="evidence" value="ECO:0007669"/>
    <property type="project" value="TreeGrafter"/>
</dbReference>
<evidence type="ECO:0000256" key="10">
    <source>
        <dbReference type="ARBA" id="ARBA00023277"/>
    </source>
</evidence>
<evidence type="ECO:0000256" key="7">
    <source>
        <dbReference type="ARBA" id="ARBA00022553"/>
    </source>
</evidence>
<dbReference type="GO" id="GO:0005737">
    <property type="term" value="C:cytoplasm"/>
    <property type="evidence" value="ECO:0007669"/>
    <property type="project" value="UniProtKB-SubCell"/>
</dbReference>
<evidence type="ECO:0000256" key="2">
    <source>
        <dbReference type="ARBA" id="ARBA00004496"/>
    </source>
</evidence>
<dbReference type="EC" id="5.1.3.3" evidence="11"/>
<dbReference type="PANTHER" id="PTHR10091:SF0">
    <property type="entry name" value="GALACTOSE MUTAROTASE"/>
    <property type="match status" value="1"/>
</dbReference>
<feature type="binding site" evidence="14">
    <location>
        <begin position="222"/>
        <end position="224"/>
    </location>
    <ligand>
        <name>beta-D-galactose</name>
        <dbReference type="ChEBI" id="CHEBI:27667"/>
    </ligand>
</feature>
<dbReference type="FunFam" id="2.70.98.10:FF:000003">
    <property type="entry name" value="Aldose 1-epimerase"/>
    <property type="match status" value="1"/>
</dbReference>
<organism evidence="16 17">
    <name type="scientific">Neotamlana nanhaiensis</name>
    <dbReference type="NCBI Taxonomy" id="1382798"/>
    <lineage>
        <taxon>Bacteria</taxon>
        <taxon>Pseudomonadati</taxon>
        <taxon>Bacteroidota</taxon>
        <taxon>Flavobacteriia</taxon>
        <taxon>Flavobacteriales</taxon>
        <taxon>Flavobacteriaceae</taxon>
        <taxon>Neotamlana</taxon>
    </lineage>
</organism>
<dbReference type="UniPathway" id="UPA00242"/>
<dbReference type="CDD" id="cd09019">
    <property type="entry name" value="galactose_mutarotase_like"/>
    <property type="match status" value="1"/>
</dbReference>
<dbReference type="GO" id="GO:0033499">
    <property type="term" value="P:galactose catabolic process via UDP-galactose, Leloir pathway"/>
    <property type="evidence" value="ECO:0007669"/>
    <property type="project" value="TreeGrafter"/>
</dbReference>
<keyword evidence="17" id="KW-1185">Reference proteome</keyword>
<reference evidence="16 17" key="1">
    <citation type="journal article" date="2015" name="Antonie Van Leeuwenhoek">
        <title>Tamlana nanhaiensis sp. nov., isolated from surface seawater collected from the South China Sea.</title>
        <authorList>
            <person name="Liu X."/>
            <person name="Lai Q."/>
            <person name="Du Y."/>
            <person name="Li G."/>
            <person name="Sun F."/>
            <person name="Shao Z."/>
        </authorList>
    </citation>
    <scope>NUCLEOTIDE SEQUENCE [LARGE SCALE GENOMIC DNA]</scope>
    <source>
        <strain evidence="16 17">FHC16</strain>
    </source>
</reference>
<keyword evidence="7" id="KW-0597">Phosphoprotein</keyword>
<evidence type="ECO:0000256" key="12">
    <source>
        <dbReference type="PIRSR" id="PIRSR005096-1"/>
    </source>
</evidence>
<comment type="similarity">
    <text evidence="4 11">Belongs to the aldose epimerase family.</text>
</comment>
<dbReference type="PATRIC" id="fig|1382798.3.peg.202"/>
<evidence type="ECO:0000313" key="17">
    <source>
        <dbReference type="Proteomes" id="UP000032361"/>
    </source>
</evidence>
<dbReference type="AlphaFoldDB" id="A0A0D7W5L7"/>
<dbReference type="InterPro" id="IPR014718">
    <property type="entry name" value="GH-type_carb-bd"/>
</dbReference>
<feature type="signal peptide" evidence="15">
    <location>
        <begin position="1"/>
        <end position="21"/>
    </location>
</feature>
<dbReference type="SUPFAM" id="SSF74650">
    <property type="entry name" value="Galactose mutarotase-like"/>
    <property type="match status" value="1"/>
</dbReference>
<evidence type="ECO:0000256" key="1">
    <source>
        <dbReference type="ARBA" id="ARBA00001913"/>
    </source>
</evidence>
<dbReference type="InterPro" id="IPR015443">
    <property type="entry name" value="Aldose_1-epimerase"/>
</dbReference>
<gene>
    <name evidence="16" type="ORF">PK35_00995</name>
</gene>
<evidence type="ECO:0000256" key="11">
    <source>
        <dbReference type="PIRNR" id="PIRNR005096"/>
    </source>
</evidence>
<evidence type="ECO:0000256" key="14">
    <source>
        <dbReference type="PIRSR" id="PIRSR005096-3"/>
    </source>
</evidence>
<dbReference type="STRING" id="1382798.PK35_00995"/>
<dbReference type="Gene3D" id="2.70.98.10">
    <property type="match status" value="1"/>
</dbReference>
<evidence type="ECO:0000256" key="5">
    <source>
        <dbReference type="ARBA" id="ARBA00011245"/>
    </source>
</evidence>
<dbReference type="InterPro" id="IPR047215">
    <property type="entry name" value="Galactose_mutarotase-like"/>
</dbReference>
<comment type="cofactor">
    <cofactor evidence="1">
        <name>Ca(2+)</name>
        <dbReference type="ChEBI" id="CHEBI:29108"/>
    </cofactor>
</comment>
<evidence type="ECO:0000256" key="9">
    <source>
        <dbReference type="ARBA" id="ARBA00023235"/>
    </source>
</evidence>
<dbReference type="Pfam" id="PF01263">
    <property type="entry name" value="Aldose_epim"/>
    <property type="match status" value="1"/>
</dbReference>
<dbReference type="InterPro" id="IPR008183">
    <property type="entry name" value="Aldose_1/G6P_1-epimerase"/>
</dbReference>
<feature type="binding site" evidence="14">
    <location>
        <begin position="122"/>
        <end position="123"/>
    </location>
    <ligand>
        <name>beta-D-galactose</name>
        <dbReference type="ChEBI" id="CHEBI:27667"/>
    </ligand>
</feature>
<dbReference type="Proteomes" id="UP000032361">
    <property type="component" value="Unassembled WGS sequence"/>
</dbReference>
<protein>
    <recommendedName>
        <fullName evidence="11">Aldose 1-epimerase</fullName>
        <ecNumber evidence="11">5.1.3.3</ecNumber>
    </recommendedName>
</protein>
<dbReference type="GO" id="GO:0030246">
    <property type="term" value="F:carbohydrate binding"/>
    <property type="evidence" value="ECO:0007669"/>
    <property type="project" value="InterPro"/>
</dbReference>
<dbReference type="PANTHER" id="PTHR10091">
    <property type="entry name" value="ALDOSE-1-EPIMERASE"/>
    <property type="match status" value="1"/>
</dbReference>
<comment type="catalytic activity">
    <reaction evidence="11">
        <text>alpha-D-glucose = beta-D-glucose</text>
        <dbReference type="Rhea" id="RHEA:10264"/>
        <dbReference type="ChEBI" id="CHEBI:15903"/>
        <dbReference type="ChEBI" id="CHEBI:17925"/>
        <dbReference type="EC" id="5.1.3.3"/>
    </reaction>
</comment>
<proteinExistence type="inferred from homology"/>
<comment type="pathway">
    <text evidence="3 11">Carbohydrate metabolism; hexose metabolism.</text>
</comment>
<comment type="caution">
    <text evidence="16">The sequence shown here is derived from an EMBL/GenBank/DDBJ whole genome shotgun (WGS) entry which is preliminary data.</text>
</comment>
<feature type="chain" id="PRO_5002325489" description="Aldose 1-epimerase" evidence="15">
    <location>
        <begin position="22"/>
        <end position="397"/>
    </location>
</feature>
<evidence type="ECO:0000256" key="13">
    <source>
        <dbReference type="PIRSR" id="PIRSR005096-2"/>
    </source>
</evidence>
<dbReference type="NCBIfam" id="NF008277">
    <property type="entry name" value="PRK11055.1"/>
    <property type="match status" value="1"/>
</dbReference>
<dbReference type="GO" id="GO:0004034">
    <property type="term" value="F:aldose 1-epimerase activity"/>
    <property type="evidence" value="ECO:0007669"/>
    <property type="project" value="UniProtKB-EC"/>
</dbReference>
<keyword evidence="10 11" id="KW-0119">Carbohydrate metabolism</keyword>
<dbReference type="RefSeq" id="WP_044624793.1">
    <property type="nucleotide sequence ID" value="NZ_JTDV01000001.1"/>
</dbReference>
<evidence type="ECO:0000256" key="6">
    <source>
        <dbReference type="ARBA" id="ARBA00022490"/>
    </source>
</evidence>
<sequence length="397" mass="43658">MRTLKKSLFALFIVTFTLLNTQCKDAKKEQASENQDTMTEVKSSIVKSDFGTLKDGTAIEKYSLKNKNGVEMDVITYGGRITSLKVPNSQGTFENVVLGFDNIADYEGDNPFFGALIGRFGNRIAKGKFSLNGEDYTLATNDGPNHLHGGVNGFDRVVWNVTPIEDENNPGLKLTYLSKDGEEGYPGNLNVTVVYTLTSENAVEVAYEATTDKATVVNLTQHAYFNLTGDFSKAIVDHDIVIDADGFLPVDGALIPTGEIRKVAETPFDFTSVKKISKEINAENEQLILGKGYDHCWVLNDAEAGMRFVASAYDATTGRFMEVFSEEPGIQLYTGNFLDGTLPMPNGGTYAHRTGFCLETQHFPDSPNKEAFPSVVLNPGETYKTKTLFLFSVKENK</sequence>
<evidence type="ECO:0000256" key="15">
    <source>
        <dbReference type="SAM" id="SignalP"/>
    </source>
</evidence>
<evidence type="ECO:0000256" key="4">
    <source>
        <dbReference type="ARBA" id="ARBA00006206"/>
    </source>
</evidence>
<name>A0A0D7W5L7_9FLAO</name>
<comment type="subunit">
    <text evidence="5">Monomer.</text>
</comment>
<keyword evidence="8" id="KW-0106">Calcium</keyword>
<evidence type="ECO:0000256" key="3">
    <source>
        <dbReference type="ARBA" id="ARBA00005028"/>
    </source>
</evidence>
<keyword evidence="6" id="KW-0963">Cytoplasm</keyword>
<evidence type="ECO:0000313" key="16">
    <source>
        <dbReference type="EMBL" id="KJD34410.1"/>
    </source>
</evidence>
<dbReference type="InterPro" id="IPR011013">
    <property type="entry name" value="Gal_mutarotase_sf_dom"/>
</dbReference>
<dbReference type="EMBL" id="JTDV01000001">
    <property type="protein sequence ID" value="KJD34410.1"/>
    <property type="molecule type" value="Genomic_DNA"/>
</dbReference>
<dbReference type="OrthoDB" id="9779408at2"/>
<keyword evidence="9 11" id="KW-0413">Isomerase</keyword>
<comment type="subcellular location">
    <subcellularLocation>
        <location evidence="2">Cytoplasm</location>
    </subcellularLocation>
</comment>
<evidence type="ECO:0000256" key="8">
    <source>
        <dbReference type="ARBA" id="ARBA00022837"/>
    </source>
</evidence>
<feature type="active site" description="Proton acceptor" evidence="12">
    <location>
        <position position="359"/>
    </location>
</feature>
<feature type="binding site" evidence="13">
    <location>
        <position position="294"/>
    </location>
    <ligand>
        <name>beta-D-galactose</name>
        <dbReference type="ChEBI" id="CHEBI:27667"/>
    </ligand>
</feature>
<dbReference type="PIRSF" id="PIRSF005096">
    <property type="entry name" value="GALM"/>
    <property type="match status" value="1"/>
</dbReference>
<keyword evidence="15" id="KW-0732">Signal</keyword>